<evidence type="ECO:0000313" key="6">
    <source>
        <dbReference type="EMBL" id="TMW55087.1"/>
    </source>
</evidence>
<keyword evidence="1 4" id="KW-0732">Signal</keyword>
<comment type="caution">
    <text evidence="6">The sequence shown here is derived from an EMBL/GenBank/DDBJ whole genome shotgun (WGS) entry which is preliminary data.</text>
</comment>
<evidence type="ECO:0000256" key="2">
    <source>
        <dbReference type="ARBA" id="ARBA00022737"/>
    </source>
</evidence>
<dbReference type="GO" id="GO:0006508">
    <property type="term" value="P:proteolysis"/>
    <property type="evidence" value="ECO:0007669"/>
    <property type="project" value="InterPro"/>
</dbReference>
<dbReference type="Gene3D" id="3.50.4.10">
    <property type="entry name" value="Hepatocyte Growth Factor"/>
    <property type="match status" value="1"/>
</dbReference>
<protein>
    <recommendedName>
        <fullName evidence="5">Apple domain-containing protein</fullName>
    </recommendedName>
</protein>
<dbReference type="InterPro" id="IPR050328">
    <property type="entry name" value="Dev_Immune_Receptor"/>
</dbReference>
<proteinExistence type="predicted"/>
<dbReference type="InterPro" id="IPR032675">
    <property type="entry name" value="LRR_dom_sf"/>
</dbReference>
<dbReference type="AlphaFoldDB" id="A0A8K1C273"/>
<evidence type="ECO:0000256" key="3">
    <source>
        <dbReference type="ARBA" id="ARBA00023157"/>
    </source>
</evidence>
<name>A0A8K1C273_PYTOL</name>
<dbReference type="PANTHER" id="PTHR24373">
    <property type="entry name" value="SLIT RELATED LEUCINE-RICH REPEAT NEURONAL PROTEIN"/>
    <property type="match status" value="1"/>
</dbReference>
<dbReference type="SMART" id="SM00223">
    <property type="entry name" value="APPLE"/>
    <property type="match status" value="1"/>
</dbReference>
<dbReference type="SUPFAM" id="SSF52058">
    <property type="entry name" value="L domain-like"/>
    <property type="match status" value="1"/>
</dbReference>
<keyword evidence="3" id="KW-1015">Disulfide bond</keyword>
<sequence length="417" mass="45596">MRTQWLTLAPLAALAHAVSAQDTCPEVNLPKPSVVTLFASPTSSDEAIILRPDCTHEVLTVSSGSLEGSYKEIEHIESFPAVNRLILIANHLKASNFSSGVDMTDLLIGWNGLSSIDDFAFPANLRGLDLEGNSLSSIAKGVIPDSVSYLYLTSNKLSSLADIAMPKSLQHLFIMNNEFTKLDLPLDILSVTADGNPLSTFEKTDLPETLEKLSCVGCNINTIRGVAFPSTLKEFIIPDSKISNFEIRASDKVIFENLALDASLITQTECEDKKAEKVDIKGATFCVVTDDRFTVKYYRPATDPPATGIPGGFCGDQIDGVLPCVNDEYCQPWDPWHYQCRPIDAKCGIQETDVQFDGEDIDVPRLVLPERCCDKCHETEGCVGYTYTFYDAQCHLKKGITGKSTHLGGISATIVRK</sequence>
<evidence type="ECO:0000259" key="5">
    <source>
        <dbReference type="SMART" id="SM00223"/>
    </source>
</evidence>
<dbReference type="InterPro" id="IPR000177">
    <property type="entry name" value="Apple"/>
</dbReference>
<dbReference type="EMBL" id="SPLM01000149">
    <property type="protein sequence ID" value="TMW55087.1"/>
    <property type="molecule type" value="Genomic_DNA"/>
</dbReference>
<dbReference type="Proteomes" id="UP000794436">
    <property type="component" value="Unassembled WGS sequence"/>
</dbReference>
<evidence type="ECO:0000256" key="1">
    <source>
        <dbReference type="ARBA" id="ARBA00022729"/>
    </source>
</evidence>
<reference evidence="6" key="1">
    <citation type="submission" date="2019-03" db="EMBL/GenBank/DDBJ databases">
        <title>Long read genome sequence of the mycoparasitic Pythium oligandrum ATCC 38472 isolated from sugarbeet rhizosphere.</title>
        <authorList>
            <person name="Gaulin E."/>
        </authorList>
    </citation>
    <scope>NUCLEOTIDE SEQUENCE</scope>
    <source>
        <strain evidence="6">ATCC 38472_TT</strain>
    </source>
</reference>
<keyword evidence="7" id="KW-1185">Reference proteome</keyword>
<feature type="chain" id="PRO_5035479093" description="Apple domain-containing protein" evidence="4">
    <location>
        <begin position="21"/>
        <end position="417"/>
    </location>
</feature>
<keyword evidence="2" id="KW-0677">Repeat</keyword>
<dbReference type="OrthoDB" id="266138at2759"/>
<dbReference type="GO" id="GO:0031012">
    <property type="term" value="C:extracellular matrix"/>
    <property type="evidence" value="ECO:0007669"/>
    <property type="project" value="TreeGrafter"/>
</dbReference>
<evidence type="ECO:0000313" key="7">
    <source>
        <dbReference type="Proteomes" id="UP000794436"/>
    </source>
</evidence>
<feature type="signal peptide" evidence="4">
    <location>
        <begin position="1"/>
        <end position="20"/>
    </location>
</feature>
<gene>
    <name evidence="6" type="ORF">Poli38472_013849</name>
</gene>
<organism evidence="6 7">
    <name type="scientific">Pythium oligandrum</name>
    <name type="common">Mycoparasitic fungus</name>
    <dbReference type="NCBI Taxonomy" id="41045"/>
    <lineage>
        <taxon>Eukaryota</taxon>
        <taxon>Sar</taxon>
        <taxon>Stramenopiles</taxon>
        <taxon>Oomycota</taxon>
        <taxon>Peronosporomycetes</taxon>
        <taxon>Pythiales</taxon>
        <taxon>Pythiaceae</taxon>
        <taxon>Pythium</taxon>
    </lineage>
</organism>
<dbReference type="Gene3D" id="3.80.10.10">
    <property type="entry name" value="Ribonuclease Inhibitor"/>
    <property type="match status" value="1"/>
</dbReference>
<evidence type="ECO:0000256" key="4">
    <source>
        <dbReference type="SAM" id="SignalP"/>
    </source>
</evidence>
<accession>A0A8K1C273</accession>
<dbReference type="PANTHER" id="PTHR24373:SF370">
    <property type="entry name" value="FISH-LIPS, ISOFORM E"/>
    <property type="match status" value="1"/>
</dbReference>
<feature type="domain" description="Apple" evidence="5">
    <location>
        <begin position="347"/>
        <end position="417"/>
    </location>
</feature>
<dbReference type="GO" id="GO:0005615">
    <property type="term" value="C:extracellular space"/>
    <property type="evidence" value="ECO:0007669"/>
    <property type="project" value="TreeGrafter"/>
</dbReference>